<dbReference type="Proteomes" id="UP000291236">
    <property type="component" value="Plasmid 68K"/>
</dbReference>
<dbReference type="EMBL" id="AP019370">
    <property type="protein sequence ID" value="BBH54735.1"/>
    <property type="molecule type" value="Genomic_DNA"/>
</dbReference>
<evidence type="ECO:0000313" key="2">
    <source>
        <dbReference type="Proteomes" id="UP000291236"/>
    </source>
</evidence>
<accession>A0A4P2VYF5</accession>
<protein>
    <submittedName>
        <fullName evidence="1">Uncharacterized protein</fullName>
    </submittedName>
</protein>
<sequence>MAKEKRSGAESKRSKPFLDVRVYEPISKKLTIMRESDAVLRLYTSFKNDQNKVKSITEDSIIDALIGTLENDQEFIEWKLKIKRESTGDESTLVESP</sequence>
<evidence type="ECO:0000313" key="1">
    <source>
        <dbReference type="EMBL" id="BBH54735.1"/>
    </source>
</evidence>
<dbReference type="GeneID" id="39493275"/>
<keyword evidence="1" id="KW-0614">Plasmid</keyword>
<reference evidence="1 2" key="1">
    <citation type="submission" date="2018-12" db="EMBL/GenBank/DDBJ databases">
        <title>Rubrispira sanarue gen. nov., sp., nov., a member of the order Silvanigrellales, isolated from a brackish lake in Hamamatsu Japan.</title>
        <authorList>
            <person name="Maejima Y."/>
            <person name="Iino T."/>
            <person name="Muraguchi Y."/>
            <person name="Fukuda K."/>
            <person name="Nojiri H."/>
            <person name="Ohkuma M."/>
            <person name="Moriuchi R."/>
            <person name="Dohra H."/>
            <person name="Kimbara K."/>
            <person name="Shintani M."/>
        </authorList>
    </citation>
    <scope>NUCLEOTIDE SEQUENCE [LARGE SCALE GENOMIC DNA]</scope>
    <source>
        <strain evidence="1 2">RF1110005</strain>
        <plasmid evidence="1 2">68K</plasmid>
    </source>
</reference>
<organism evidence="1 2">
    <name type="scientific">Fluviispira sanaruensis</name>
    <dbReference type="NCBI Taxonomy" id="2493639"/>
    <lineage>
        <taxon>Bacteria</taxon>
        <taxon>Pseudomonadati</taxon>
        <taxon>Bdellovibrionota</taxon>
        <taxon>Oligoflexia</taxon>
        <taxon>Silvanigrellales</taxon>
        <taxon>Silvanigrellaceae</taxon>
        <taxon>Fluviispira</taxon>
    </lineage>
</organism>
<name>A0A4P2VYF5_FLUSA</name>
<geneLocation type="plasmid" evidence="1 2">
    <name>68K</name>
</geneLocation>
<keyword evidence="2" id="KW-1185">Reference proteome</keyword>
<dbReference type="KEGG" id="sbf:JCM31447_32090"/>
<dbReference type="OrthoDB" id="9859217at2"/>
<dbReference type="AlphaFoldDB" id="A0A4P2VYF5"/>
<dbReference type="RefSeq" id="WP_130613311.1">
    <property type="nucleotide sequence ID" value="NZ_AP019370.1"/>
</dbReference>
<proteinExistence type="predicted"/>
<gene>
    <name evidence="1" type="ORF">JCM31447_32090</name>
</gene>